<name>A0AAW0SCE1_SCYPA</name>
<proteinExistence type="predicted"/>
<comment type="caution">
    <text evidence="2">The sequence shown here is derived from an EMBL/GenBank/DDBJ whole genome shotgun (WGS) entry which is preliminary data.</text>
</comment>
<dbReference type="EMBL" id="JARAKH010001840">
    <property type="protein sequence ID" value="KAK8372527.1"/>
    <property type="molecule type" value="Genomic_DNA"/>
</dbReference>
<dbReference type="AlphaFoldDB" id="A0AAW0SCE1"/>
<dbReference type="GO" id="GO:0030414">
    <property type="term" value="F:peptidase inhibitor activity"/>
    <property type="evidence" value="ECO:0007669"/>
    <property type="project" value="InterPro"/>
</dbReference>
<accession>A0AAW0SCE1</accession>
<organism evidence="2 3">
    <name type="scientific">Scylla paramamosain</name>
    <name type="common">Mud crab</name>
    <dbReference type="NCBI Taxonomy" id="85552"/>
    <lineage>
        <taxon>Eukaryota</taxon>
        <taxon>Metazoa</taxon>
        <taxon>Ecdysozoa</taxon>
        <taxon>Arthropoda</taxon>
        <taxon>Crustacea</taxon>
        <taxon>Multicrustacea</taxon>
        <taxon>Malacostraca</taxon>
        <taxon>Eumalacostraca</taxon>
        <taxon>Eucarida</taxon>
        <taxon>Decapoda</taxon>
        <taxon>Pleocyemata</taxon>
        <taxon>Brachyura</taxon>
        <taxon>Eubrachyura</taxon>
        <taxon>Portunoidea</taxon>
        <taxon>Portunidae</taxon>
        <taxon>Portuninae</taxon>
        <taxon>Scylla</taxon>
    </lineage>
</organism>
<feature type="domain" description="WAP" evidence="1">
    <location>
        <begin position="211"/>
        <end position="257"/>
    </location>
</feature>
<dbReference type="PROSITE" id="PS51390">
    <property type="entry name" value="WAP"/>
    <property type="match status" value="2"/>
</dbReference>
<evidence type="ECO:0000313" key="2">
    <source>
        <dbReference type="EMBL" id="KAK8372527.1"/>
    </source>
</evidence>
<feature type="domain" description="WAP" evidence="1">
    <location>
        <begin position="110"/>
        <end position="155"/>
    </location>
</feature>
<dbReference type="GO" id="GO:0005576">
    <property type="term" value="C:extracellular region"/>
    <property type="evidence" value="ECO:0007669"/>
    <property type="project" value="InterPro"/>
</dbReference>
<dbReference type="InterPro" id="IPR008197">
    <property type="entry name" value="WAP_dom"/>
</dbReference>
<sequence length="261" mass="27952">MIQLEARSGKCCKSREGLRLNVAGASRPVLAVGGDGGGMCHHYSCQQSLPDPVPTPSANHLATTYAVTHRGLSLLLVVMVAVCVTTIHASSHCRTHCPHPSKPPGHYLCCDQNPGTCPNPPRCDTSSRKCFFDQDCLPHQKCCSNPCGGKRRAAALSLSSFLPSRLQIMNRVVCLMVVVVAAALSVASASQSCNTQCPDPYLNLPGHYVCCDQHPGKCPPVPHCPAYPRKCFYDPECGLNEKCCNTPCGGKRCISILYSGK</sequence>
<evidence type="ECO:0000259" key="1">
    <source>
        <dbReference type="PROSITE" id="PS51390"/>
    </source>
</evidence>
<keyword evidence="3" id="KW-1185">Reference proteome</keyword>
<gene>
    <name evidence="2" type="ORF">O3P69_015632</name>
</gene>
<reference evidence="2 3" key="1">
    <citation type="submission" date="2023-03" db="EMBL/GenBank/DDBJ databases">
        <title>High-quality genome of Scylla paramamosain provides insights in environmental adaptation.</title>
        <authorList>
            <person name="Zhang L."/>
        </authorList>
    </citation>
    <scope>NUCLEOTIDE SEQUENCE [LARGE SCALE GENOMIC DNA]</scope>
    <source>
        <strain evidence="2">LZ_2023a</strain>
        <tissue evidence="2">Muscle</tissue>
    </source>
</reference>
<evidence type="ECO:0000313" key="3">
    <source>
        <dbReference type="Proteomes" id="UP001487740"/>
    </source>
</evidence>
<dbReference type="Pfam" id="PF00095">
    <property type="entry name" value="WAP"/>
    <property type="match status" value="2"/>
</dbReference>
<protein>
    <recommendedName>
        <fullName evidence="1">WAP domain-containing protein</fullName>
    </recommendedName>
</protein>
<dbReference type="Proteomes" id="UP001487740">
    <property type="component" value="Unassembled WGS sequence"/>
</dbReference>